<dbReference type="GO" id="GO:0031298">
    <property type="term" value="C:replication fork protection complex"/>
    <property type="evidence" value="ECO:0007669"/>
    <property type="project" value="TreeGrafter"/>
</dbReference>
<evidence type="ECO:0000313" key="9">
    <source>
        <dbReference type="EMBL" id="VDN50165.1"/>
    </source>
</evidence>
<evidence type="ECO:0000256" key="3">
    <source>
        <dbReference type="ARBA" id="ARBA00022763"/>
    </source>
</evidence>
<evidence type="ECO:0000256" key="2">
    <source>
        <dbReference type="ARBA" id="ARBA00006075"/>
    </source>
</evidence>
<dbReference type="PANTHER" id="PTHR13220">
    <property type="entry name" value="TIMELESS INTERACTING-RELATED"/>
    <property type="match status" value="1"/>
</dbReference>
<organism evidence="10 12">
    <name type="scientific">Dracunculus medinensis</name>
    <name type="common">Guinea worm</name>
    <dbReference type="NCBI Taxonomy" id="318479"/>
    <lineage>
        <taxon>Eukaryota</taxon>
        <taxon>Metazoa</taxon>
        <taxon>Ecdysozoa</taxon>
        <taxon>Nematoda</taxon>
        <taxon>Chromadorea</taxon>
        <taxon>Rhabditida</taxon>
        <taxon>Spirurina</taxon>
        <taxon>Dracunculoidea</taxon>
        <taxon>Dracunculidae</taxon>
        <taxon>Dracunculus</taxon>
    </lineage>
</organism>
<dbReference type="GO" id="GO:0043111">
    <property type="term" value="P:replication fork arrest"/>
    <property type="evidence" value="ECO:0007669"/>
    <property type="project" value="TreeGrafter"/>
</dbReference>
<dbReference type="Pfam" id="PF07962">
    <property type="entry name" value="Swi3"/>
    <property type="match status" value="1"/>
</dbReference>
<dbReference type="GO" id="GO:0006974">
    <property type="term" value="P:DNA damage response"/>
    <property type="evidence" value="ECO:0007669"/>
    <property type="project" value="UniProtKB-KW"/>
</dbReference>
<dbReference type="InterPro" id="IPR012923">
    <property type="entry name" value="Csm3"/>
</dbReference>
<evidence type="ECO:0000313" key="11">
    <source>
        <dbReference type="Proteomes" id="UP000274756"/>
    </source>
</evidence>
<evidence type="ECO:0000256" key="4">
    <source>
        <dbReference type="ARBA" id="ARBA00023242"/>
    </source>
</evidence>
<evidence type="ECO:0000256" key="5">
    <source>
        <dbReference type="ARBA" id="ARBA00023306"/>
    </source>
</evidence>
<dbReference type="AlphaFoldDB" id="A0A0N4U7E9"/>
<dbReference type="PANTHER" id="PTHR13220:SF11">
    <property type="entry name" value="TIMELESS-INTERACTING PROTEIN"/>
    <property type="match status" value="1"/>
</dbReference>
<dbReference type="EMBL" id="UYYG01000001">
    <property type="protein sequence ID" value="VDN50165.1"/>
    <property type="molecule type" value="Genomic_DNA"/>
</dbReference>
<protein>
    <recommendedName>
        <fullName evidence="6">TIMELESS-interacting protein</fullName>
    </recommendedName>
</protein>
<dbReference type="GO" id="GO:0000076">
    <property type="term" value="P:DNA replication checkpoint signaling"/>
    <property type="evidence" value="ECO:0007669"/>
    <property type="project" value="UniProtKB-UniRule"/>
</dbReference>
<dbReference type="WBParaSite" id="DME_0000290901-mRNA-1">
    <property type="protein sequence ID" value="DME_0000290901-mRNA-1"/>
    <property type="gene ID" value="DME_0000290901"/>
</dbReference>
<gene>
    <name evidence="9" type="ORF">DME_LOCUS138</name>
</gene>
<reference evidence="12" key="1">
    <citation type="submission" date="2017-02" db="UniProtKB">
        <authorList>
            <consortium name="WormBaseParasite"/>
        </authorList>
    </citation>
    <scope>IDENTIFICATION</scope>
</reference>
<feature type="compositionally biased region" description="Basic and acidic residues" evidence="7">
    <location>
        <begin position="137"/>
        <end position="146"/>
    </location>
</feature>
<dbReference type="GO" id="GO:0031297">
    <property type="term" value="P:replication fork processing"/>
    <property type="evidence" value="ECO:0007669"/>
    <property type="project" value="UniProtKB-UniRule"/>
</dbReference>
<dbReference type="Proteomes" id="UP000274756">
    <property type="component" value="Unassembled WGS sequence"/>
</dbReference>
<keyword evidence="11" id="KW-1185">Reference proteome</keyword>
<comment type="similarity">
    <text evidence="2 6">Belongs to the CSM3 family.</text>
</comment>
<reference evidence="9 11" key="2">
    <citation type="submission" date="2018-11" db="EMBL/GenBank/DDBJ databases">
        <authorList>
            <consortium name="Pathogen Informatics"/>
        </authorList>
    </citation>
    <scope>NUCLEOTIDE SEQUENCE [LARGE SCALE GENOMIC DNA]</scope>
</reference>
<keyword evidence="5 6" id="KW-0131">Cell cycle</keyword>
<sequence>MSKELFEDNFFDDFFGEKSEEENISTKNAKESVLSSAKETKRKSARGPRVKLTETELCSSKGIYELLKVFEHYKPNYSKDPYENLRDMMNKIELWAHQLHPKLKFEDFIQRVESLSCKKRIKVEMERIRLNMAKNEDQNEEIKNNDTGDTNNFSKSKEDVNDLSRTEDVVNDFPRTSENADNLSRIDKNRFKVSRDSNGSLSSFSDIIMDDDNIIVDTQPISNNSGPLATVDNELDEDDALNFIFSNK</sequence>
<comment type="function">
    <text evidence="6">Plays an important role in the control of DNA replication and the maintenance of replication fork stability.</text>
</comment>
<evidence type="ECO:0000256" key="7">
    <source>
        <dbReference type="SAM" id="MobiDB-lite"/>
    </source>
</evidence>
<evidence type="ECO:0000313" key="12">
    <source>
        <dbReference type="WBParaSite" id="DME_0000290901-mRNA-1"/>
    </source>
</evidence>
<evidence type="ECO:0000259" key="8">
    <source>
        <dbReference type="Pfam" id="PF07962"/>
    </source>
</evidence>
<dbReference type="InterPro" id="IPR040038">
    <property type="entry name" value="TIPIN/Csm3/Swi3"/>
</dbReference>
<proteinExistence type="inferred from homology"/>
<dbReference type="STRING" id="318479.A0A0N4U7E9"/>
<evidence type="ECO:0000256" key="1">
    <source>
        <dbReference type="ARBA" id="ARBA00004123"/>
    </source>
</evidence>
<name>A0A0N4U7E9_DRAME</name>
<keyword evidence="4 6" id="KW-0539">Nucleus</keyword>
<evidence type="ECO:0000256" key="6">
    <source>
        <dbReference type="RuleBase" id="RU366049"/>
    </source>
</evidence>
<accession>A0A0N4U7E9</accession>
<dbReference type="OrthoDB" id="437078at2759"/>
<keyword evidence="3 6" id="KW-0227">DNA damage</keyword>
<feature type="region of interest" description="Disordered" evidence="7">
    <location>
        <begin position="20"/>
        <end position="48"/>
    </location>
</feature>
<feature type="region of interest" description="Disordered" evidence="7">
    <location>
        <begin position="137"/>
        <end position="161"/>
    </location>
</feature>
<dbReference type="GO" id="GO:0003677">
    <property type="term" value="F:DNA binding"/>
    <property type="evidence" value="ECO:0007669"/>
    <property type="project" value="TreeGrafter"/>
</dbReference>
<evidence type="ECO:0000313" key="10">
    <source>
        <dbReference type="Proteomes" id="UP000038040"/>
    </source>
</evidence>
<feature type="domain" description="Chromosome segregation in meiosis protein 3" evidence="8">
    <location>
        <begin position="51"/>
        <end position="131"/>
    </location>
</feature>
<comment type="subcellular location">
    <subcellularLocation>
        <location evidence="1 6">Nucleus</location>
    </subcellularLocation>
</comment>
<dbReference type="Proteomes" id="UP000038040">
    <property type="component" value="Unplaced"/>
</dbReference>